<gene>
    <name evidence="1" type="ORF">MON38_16220</name>
</gene>
<accession>A0A9X1VGV8</accession>
<proteinExistence type="predicted"/>
<protein>
    <submittedName>
        <fullName evidence="1">Uncharacterized protein</fullName>
    </submittedName>
</protein>
<dbReference type="EMBL" id="JALBGC010000004">
    <property type="protein sequence ID" value="MCI1188969.1"/>
    <property type="molecule type" value="Genomic_DNA"/>
</dbReference>
<comment type="caution">
    <text evidence="1">The sequence shown here is derived from an EMBL/GenBank/DDBJ whole genome shotgun (WGS) entry which is preliminary data.</text>
</comment>
<evidence type="ECO:0000313" key="1">
    <source>
        <dbReference type="EMBL" id="MCI1188969.1"/>
    </source>
</evidence>
<name>A0A9X1VGV8_9BACT</name>
<sequence length="268" mass="30468">MLGFLQTLLPRLRQFNQSLEQVELFVDKPWVLIDEDGRQQTYIFRRSGDLLMSLDGQVQMGNWEYIAPAQSILIDRKVDKLLLNHLFFTDALLILARDGKPESRFVLANRQLIPDLNVGEYLRTLEVRNAINLDKPNTALSEVHKSSATTSQGVRLDFFGRDAKVSSGDAAYVNDERAPDGRYITEEKWGVYISNGLVEKVFWPEKYRLAYGHDESIIIDCDEAGVKPKLSNRVFTVNGEVVADEKYLIVGSGPIRVKKGIIDGFPWF</sequence>
<dbReference type="Proteomes" id="UP001139193">
    <property type="component" value="Unassembled WGS sequence"/>
</dbReference>
<evidence type="ECO:0000313" key="2">
    <source>
        <dbReference type="Proteomes" id="UP001139193"/>
    </source>
</evidence>
<keyword evidence="2" id="KW-1185">Reference proteome</keyword>
<dbReference type="RefSeq" id="WP_241937193.1">
    <property type="nucleotide sequence ID" value="NZ_JALBGC010000004.1"/>
</dbReference>
<reference evidence="1" key="1">
    <citation type="submission" date="2022-03" db="EMBL/GenBank/DDBJ databases">
        <title>Bacterial whole genome sequence for Hymenobacter sp. DH14.</title>
        <authorList>
            <person name="Le V."/>
        </authorList>
    </citation>
    <scope>NUCLEOTIDE SEQUENCE</scope>
    <source>
        <strain evidence="1">DH14</strain>
    </source>
</reference>
<organism evidence="1 2">
    <name type="scientific">Hymenobacter cyanobacteriorum</name>
    <dbReference type="NCBI Taxonomy" id="2926463"/>
    <lineage>
        <taxon>Bacteria</taxon>
        <taxon>Pseudomonadati</taxon>
        <taxon>Bacteroidota</taxon>
        <taxon>Cytophagia</taxon>
        <taxon>Cytophagales</taxon>
        <taxon>Hymenobacteraceae</taxon>
        <taxon>Hymenobacter</taxon>
    </lineage>
</organism>
<dbReference type="AlphaFoldDB" id="A0A9X1VGV8"/>